<evidence type="ECO:0000313" key="3">
    <source>
        <dbReference type="Proteomes" id="UP000198873"/>
    </source>
</evidence>
<dbReference type="InterPro" id="IPR008727">
    <property type="entry name" value="PAAR_motif"/>
</dbReference>
<dbReference type="EMBL" id="FPAB01000001">
    <property type="protein sequence ID" value="SFS40379.1"/>
    <property type="molecule type" value="Genomic_DNA"/>
</dbReference>
<dbReference type="CDD" id="cd14739">
    <property type="entry name" value="PAAR_3"/>
    <property type="match status" value="1"/>
</dbReference>
<proteinExistence type="predicted"/>
<dbReference type="Proteomes" id="UP000198873">
    <property type="component" value="Unassembled WGS sequence"/>
</dbReference>
<dbReference type="Gene3D" id="2.60.200.60">
    <property type="match status" value="1"/>
</dbReference>
<dbReference type="AlphaFoldDB" id="A0A1I6PJM4"/>
<dbReference type="STRING" id="1176198.SAMN05444716_101554"/>
<organism evidence="2 3">
    <name type="scientific">Streptomyces harbinensis</name>
    <dbReference type="NCBI Taxonomy" id="1176198"/>
    <lineage>
        <taxon>Bacteria</taxon>
        <taxon>Bacillati</taxon>
        <taxon>Actinomycetota</taxon>
        <taxon>Actinomycetes</taxon>
        <taxon>Kitasatosporales</taxon>
        <taxon>Streptomycetaceae</taxon>
        <taxon>Streptomyces</taxon>
    </lineage>
</organism>
<feature type="compositionally biased region" description="Low complexity" evidence="1">
    <location>
        <begin position="1"/>
        <end position="15"/>
    </location>
</feature>
<accession>A0A1I6PJM4</accession>
<sequence length="99" mass="9046">MSAAVSGSAAQAARAGDPTGHPGTVGSPGHSTVLIGGRPAATVGTAHQCASPAGHPASVLTGPGSSSVLIGGRPAARVGDRAGCGAVITAGCPTVLIGG</sequence>
<protein>
    <submittedName>
        <fullName evidence="2">Zn-binding Pro-Ala-Ala-Arg (PAAR) domain-containing protein, incolved in TypeVI secretion</fullName>
    </submittedName>
</protein>
<dbReference type="Pfam" id="PF05488">
    <property type="entry name" value="PAAR_motif"/>
    <property type="match status" value="1"/>
</dbReference>
<evidence type="ECO:0000256" key="1">
    <source>
        <dbReference type="SAM" id="MobiDB-lite"/>
    </source>
</evidence>
<keyword evidence="3" id="KW-1185">Reference proteome</keyword>
<name>A0A1I6PJM4_9ACTN</name>
<dbReference type="RefSeq" id="WP_019432518.1">
    <property type="nucleotide sequence ID" value="NZ_CP054938.1"/>
</dbReference>
<feature type="region of interest" description="Disordered" evidence="1">
    <location>
        <begin position="1"/>
        <end position="36"/>
    </location>
</feature>
<gene>
    <name evidence="2" type="ORF">SAMN05444716_101554</name>
</gene>
<evidence type="ECO:0000313" key="2">
    <source>
        <dbReference type="EMBL" id="SFS40379.1"/>
    </source>
</evidence>
<reference evidence="3" key="1">
    <citation type="submission" date="2016-10" db="EMBL/GenBank/DDBJ databases">
        <authorList>
            <person name="Varghese N."/>
            <person name="Submissions S."/>
        </authorList>
    </citation>
    <scope>NUCLEOTIDE SEQUENCE [LARGE SCALE GENOMIC DNA]</scope>
    <source>
        <strain evidence="3">CGMCC 4.7047</strain>
    </source>
</reference>